<organism evidence="2 3">
    <name type="scientific">Pontibacter saemangeumensis</name>
    <dbReference type="NCBI Taxonomy" id="1084525"/>
    <lineage>
        <taxon>Bacteria</taxon>
        <taxon>Pseudomonadati</taxon>
        <taxon>Bacteroidota</taxon>
        <taxon>Cytophagia</taxon>
        <taxon>Cytophagales</taxon>
        <taxon>Hymenobacteraceae</taxon>
        <taxon>Pontibacter</taxon>
    </lineage>
</organism>
<evidence type="ECO:0000256" key="1">
    <source>
        <dbReference type="SAM" id="MobiDB-lite"/>
    </source>
</evidence>
<evidence type="ECO:0000313" key="2">
    <source>
        <dbReference type="EMBL" id="GAA4440449.1"/>
    </source>
</evidence>
<sequence length="68" mass="6870">MLHFMIPGTIGSGTIGSGTIGSGTIGSGTIGSGTIGSGTIGQVATCPYERRWRIGFQASLEQCPPNDI</sequence>
<reference evidence="3" key="1">
    <citation type="journal article" date="2019" name="Int. J. Syst. Evol. Microbiol.">
        <title>The Global Catalogue of Microorganisms (GCM) 10K type strain sequencing project: providing services to taxonomists for standard genome sequencing and annotation.</title>
        <authorList>
            <consortium name="The Broad Institute Genomics Platform"/>
            <consortium name="The Broad Institute Genome Sequencing Center for Infectious Disease"/>
            <person name="Wu L."/>
            <person name="Ma J."/>
        </authorList>
    </citation>
    <scope>NUCLEOTIDE SEQUENCE [LARGE SCALE GENOMIC DNA]</scope>
    <source>
        <strain evidence="3">JCM 17926</strain>
    </source>
</reference>
<proteinExistence type="predicted"/>
<keyword evidence="3" id="KW-1185">Reference proteome</keyword>
<dbReference type="Proteomes" id="UP001500552">
    <property type="component" value="Unassembled WGS sequence"/>
</dbReference>
<accession>A0ABP8LZQ1</accession>
<comment type="caution">
    <text evidence="2">The sequence shown here is derived from an EMBL/GenBank/DDBJ whole genome shotgun (WGS) entry which is preliminary data.</text>
</comment>
<evidence type="ECO:0000313" key="3">
    <source>
        <dbReference type="Proteomes" id="UP001500552"/>
    </source>
</evidence>
<protein>
    <submittedName>
        <fullName evidence="2">Uncharacterized protein</fullName>
    </submittedName>
</protein>
<dbReference type="EMBL" id="BAABHC010000029">
    <property type="protein sequence ID" value="GAA4440449.1"/>
    <property type="molecule type" value="Genomic_DNA"/>
</dbReference>
<gene>
    <name evidence="2" type="ORF">GCM10023188_37670</name>
</gene>
<feature type="region of interest" description="Disordered" evidence="1">
    <location>
        <begin position="16"/>
        <end position="35"/>
    </location>
</feature>
<name>A0ABP8LZQ1_9BACT</name>